<dbReference type="EMBL" id="JAHBMH010000033">
    <property type="protein sequence ID" value="KAK1937238.1"/>
    <property type="molecule type" value="Genomic_DNA"/>
</dbReference>
<accession>A0AAD9LHT0</accession>
<dbReference type="PANTHER" id="PTHR21581:SF6">
    <property type="entry name" value="TRAFFICKING PROTEIN PARTICLE COMPLEX SUBUNIT 12"/>
    <property type="match status" value="1"/>
</dbReference>
<evidence type="ECO:0000313" key="1">
    <source>
        <dbReference type="EMBL" id="KAK1937238.1"/>
    </source>
</evidence>
<evidence type="ECO:0000313" key="2">
    <source>
        <dbReference type="Proteomes" id="UP001195914"/>
    </source>
</evidence>
<protein>
    <submittedName>
        <fullName evidence="1">Uncharacterized protein</fullName>
    </submittedName>
</protein>
<dbReference type="AlphaFoldDB" id="A0AAD9LHT0"/>
<reference evidence="1" key="2">
    <citation type="submission" date="2021-05" db="EMBL/GenBank/DDBJ databases">
        <authorList>
            <person name="Pain A."/>
        </authorList>
    </citation>
    <scope>NUCLEOTIDE SEQUENCE</scope>
    <source>
        <strain evidence="1">1802A</strain>
    </source>
</reference>
<dbReference type="GO" id="GO:0030008">
    <property type="term" value="C:TRAPP complex"/>
    <property type="evidence" value="ECO:0007669"/>
    <property type="project" value="TreeGrafter"/>
</dbReference>
<name>A0AAD9LHT0_BABDI</name>
<dbReference type="Proteomes" id="UP001195914">
    <property type="component" value="Unassembled WGS sequence"/>
</dbReference>
<dbReference type="GO" id="GO:0005794">
    <property type="term" value="C:Golgi apparatus"/>
    <property type="evidence" value="ECO:0007669"/>
    <property type="project" value="TreeGrafter"/>
</dbReference>
<organism evidence="1 2">
    <name type="scientific">Babesia divergens</name>
    <dbReference type="NCBI Taxonomy" id="32595"/>
    <lineage>
        <taxon>Eukaryota</taxon>
        <taxon>Sar</taxon>
        <taxon>Alveolata</taxon>
        <taxon>Apicomplexa</taxon>
        <taxon>Aconoidasida</taxon>
        <taxon>Piroplasmida</taxon>
        <taxon>Babesiidae</taxon>
        <taxon>Babesia</taxon>
    </lineage>
</organism>
<comment type="caution">
    <text evidence="1">The sequence shown here is derived from an EMBL/GenBank/DDBJ whole genome shotgun (WGS) entry which is preliminary data.</text>
</comment>
<dbReference type="PANTHER" id="PTHR21581">
    <property type="entry name" value="D-ALANYL-D-ALANINE CARBOXYPEPTIDASE"/>
    <property type="match status" value="1"/>
</dbReference>
<gene>
    <name evidence="1" type="ORF">X943_000366</name>
</gene>
<sequence>MEKPMDGVVQEIRSLAKRNKFKDIVKILSDLVHGFHISLQKYDKSPRRLIAVLTLRIFYNLQLNANQSIVSDFNMIKSPYNEKWMYESYPDKYGDKKGSMCPFSLNLLYAYYPYLVGSVYTSLDRFHVLWEYLMEQRHESREAADVFTSRIICVGLLVADIFVSEQRPQDALSILLRLHSKHNASNHATNAMLAVVYNMIGDSVNANKHIERAMEETSQFTEYYRGIHCVINADFEQAHHQFTVCKNSYEAQETSTVVNSCENTIINNIAVSLFYMSRTVAAKNAIDSCSNIYKHSKLFKGIIWNSTMLKELAVDIDTSYLDDHTS</sequence>
<reference evidence="1" key="1">
    <citation type="journal article" date="2014" name="Nucleic Acids Res.">
        <title>The evolutionary dynamics of variant antigen genes in Babesia reveal a history of genomic innovation underlying host-parasite interaction.</title>
        <authorList>
            <person name="Jackson A.P."/>
            <person name="Otto T.D."/>
            <person name="Darby A."/>
            <person name="Ramaprasad A."/>
            <person name="Xia D."/>
            <person name="Echaide I.E."/>
            <person name="Farber M."/>
            <person name="Gahlot S."/>
            <person name="Gamble J."/>
            <person name="Gupta D."/>
            <person name="Gupta Y."/>
            <person name="Jackson L."/>
            <person name="Malandrin L."/>
            <person name="Malas T.B."/>
            <person name="Moussa E."/>
            <person name="Nair M."/>
            <person name="Reid A.J."/>
            <person name="Sanders M."/>
            <person name="Sharma J."/>
            <person name="Tracey A."/>
            <person name="Quail M.A."/>
            <person name="Weir W."/>
            <person name="Wastling J.M."/>
            <person name="Hall N."/>
            <person name="Willadsen P."/>
            <person name="Lingelbach K."/>
            <person name="Shiels B."/>
            <person name="Tait A."/>
            <person name="Berriman M."/>
            <person name="Allred D.R."/>
            <person name="Pain A."/>
        </authorList>
    </citation>
    <scope>NUCLEOTIDE SEQUENCE</scope>
    <source>
        <strain evidence="1">1802A</strain>
    </source>
</reference>
<proteinExistence type="predicted"/>
<keyword evidence="2" id="KW-1185">Reference proteome</keyword>